<keyword evidence="3" id="KW-0732">Signal</keyword>
<dbReference type="STRING" id="3983.A0A2C9UW31"/>
<feature type="domain" description="CBS" evidence="4">
    <location>
        <begin position="130"/>
        <end position="187"/>
    </location>
</feature>
<feature type="chain" id="PRO_5012044903" description="CBS domain-containing protein" evidence="3">
    <location>
        <begin position="21"/>
        <end position="227"/>
    </location>
</feature>
<dbReference type="SMART" id="SM00116">
    <property type="entry name" value="CBS"/>
    <property type="match status" value="2"/>
</dbReference>
<proteinExistence type="predicted"/>
<dbReference type="PANTHER" id="PTHR43080:SF2">
    <property type="entry name" value="CBS DOMAIN-CONTAINING PROTEIN"/>
    <property type="match status" value="1"/>
</dbReference>
<dbReference type="Pfam" id="PF00571">
    <property type="entry name" value="CBS"/>
    <property type="match status" value="2"/>
</dbReference>
<name>A0A2C9UW31_MANES</name>
<protein>
    <recommendedName>
        <fullName evidence="4">CBS domain-containing protein</fullName>
    </recommendedName>
</protein>
<dbReference type="PANTHER" id="PTHR43080">
    <property type="entry name" value="CBS DOMAIN-CONTAINING PROTEIN CBSX3, MITOCHONDRIAL"/>
    <property type="match status" value="1"/>
</dbReference>
<feature type="signal peptide" evidence="3">
    <location>
        <begin position="1"/>
        <end position="20"/>
    </location>
</feature>
<dbReference type="SUPFAM" id="SSF54631">
    <property type="entry name" value="CBS-domain pair"/>
    <property type="match status" value="1"/>
</dbReference>
<evidence type="ECO:0000313" key="5">
    <source>
        <dbReference type="EMBL" id="OAY35200.1"/>
    </source>
</evidence>
<evidence type="ECO:0000256" key="3">
    <source>
        <dbReference type="SAM" id="SignalP"/>
    </source>
</evidence>
<sequence>MGPKIIWVSLAWAFLIGIKGSPSDVGLPINISRTSKILGVRAPYAFIETLRDRMFKPALSTIIGEQAKVAIASLSDPVCVAAKKMSELRVNSIIIATGNKIQGILTSKDILMRVVAQNLSPELTLVEKVMTPNPECATLETPILDALHIMHDGKFLHLPVMDKDGSIAACVDVLQITHAAISMVNSISNTAAYENDVYFLQWIKASNFPRCNNRSSTIERFRFYGLL</sequence>
<dbReference type="InterPro" id="IPR046342">
    <property type="entry name" value="CBS_dom_sf"/>
</dbReference>
<organism evidence="5">
    <name type="scientific">Manihot esculenta</name>
    <name type="common">Cassava</name>
    <name type="synonym">Jatropha manihot</name>
    <dbReference type="NCBI Taxonomy" id="3983"/>
    <lineage>
        <taxon>Eukaryota</taxon>
        <taxon>Viridiplantae</taxon>
        <taxon>Streptophyta</taxon>
        <taxon>Embryophyta</taxon>
        <taxon>Tracheophyta</taxon>
        <taxon>Spermatophyta</taxon>
        <taxon>Magnoliopsida</taxon>
        <taxon>eudicotyledons</taxon>
        <taxon>Gunneridae</taxon>
        <taxon>Pentapetalae</taxon>
        <taxon>rosids</taxon>
        <taxon>fabids</taxon>
        <taxon>Malpighiales</taxon>
        <taxon>Euphorbiaceae</taxon>
        <taxon>Crotonoideae</taxon>
        <taxon>Manihoteae</taxon>
        <taxon>Manihot</taxon>
    </lineage>
</organism>
<gene>
    <name evidence="5" type="ORF">MANES_12G080400</name>
</gene>
<dbReference type="InterPro" id="IPR051257">
    <property type="entry name" value="Diverse_CBS-Domain"/>
</dbReference>
<dbReference type="Gene3D" id="3.10.580.10">
    <property type="entry name" value="CBS-domain"/>
    <property type="match status" value="1"/>
</dbReference>
<evidence type="ECO:0000256" key="2">
    <source>
        <dbReference type="PROSITE-ProRule" id="PRU00703"/>
    </source>
</evidence>
<evidence type="ECO:0000259" key="4">
    <source>
        <dbReference type="PROSITE" id="PS51371"/>
    </source>
</evidence>
<dbReference type="EMBL" id="CM004398">
    <property type="protein sequence ID" value="OAY35200.1"/>
    <property type="molecule type" value="Genomic_DNA"/>
</dbReference>
<dbReference type="InterPro" id="IPR000644">
    <property type="entry name" value="CBS_dom"/>
</dbReference>
<dbReference type="CDD" id="cd17782">
    <property type="entry name" value="CBS_pair_MUG70_2"/>
    <property type="match status" value="1"/>
</dbReference>
<reference evidence="5" key="1">
    <citation type="submission" date="2016-02" db="EMBL/GenBank/DDBJ databases">
        <title>WGS assembly of Manihot esculenta.</title>
        <authorList>
            <person name="Bredeson J.V."/>
            <person name="Prochnik S.E."/>
            <person name="Lyons J.B."/>
            <person name="Schmutz J."/>
            <person name="Grimwood J."/>
            <person name="Vrebalov J."/>
            <person name="Bart R.S."/>
            <person name="Amuge T."/>
            <person name="Ferguson M.E."/>
            <person name="Green R."/>
            <person name="Putnam N."/>
            <person name="Stites J."/>
            <person name="Rounsley S."/>
            <person name="Rokhsar D.S."/>
        </authorList>
    </citation>
    <scope>NUCLEOTIDE SEQUENCE [LARGE SCALE GENOMIC DNA]</scope>
    <source>
        <tissue evidence="5">Leaf</tissue>
    </source>
</reference>
<accession>A0A2C9UW31</accession>
<dbReference type="AlphaFoldDB" id="A0A2C9UW31"/>
<dbReference type="PROSITE" id="PS51371">
    <property type="entry name" value="CBS"/>
    <property type="match status" value="1"/>
</dbReference>
<keyword evidence="1 2" id="KW-0129">CBS domain</keyword>
<evidence type="ECO:0000256" key="1">
    <source>
        <dbReference type="ARBA" id="ARBA00023122"/>
    </source>
</evidence>